<sequence>MASPNSSIIHAGGMLSNVLKKVPSFLKETSLKLKLEKRLLESLARVSSQPSAAETAGSYLTIPSAQQQTGLFLL</sequence>
<dbReference type="EMBL" id="JACVVK020000094">
    <property type="protein sequence ID" value="KAK7493292.1"/>
    <property type="molecule type" value="Genomic_DNA"/>
</dbReference>
<name>A0ABD0L1L3_9CAEN</name>
<accession>A0ABD0L1L3</accession>
<gene>
    <name evidence="1" type="ORF">BaRGS_00015418</name>
</gene>
<dbReference type="Proteomes" id="UP001519460">
    <property type="component" value="Unassembled WGS sequence"/>
</dbReference>
<organism evidence="1 2">
    <name type="scientific">Batillaria attramentaria</name>
    <dbReference type="NCBI Taxonomy" id="370345"/>
    <lineage>
        <taxon>Eukaryota</taxon>
        <taxon>Metazoa</taxon>
        <taxon>Spiralia</taxon>
        <taxon>Lophotrochozoa</taxon>
        <taxon>Mollusca</taxon>
        <taxon>Gastropoda</taxon>
        <taxon>Caenogastropoda</taxon>
        <taxon>Sorbeoconcha</taxon>
        <taxon>Cerithioidea</taxon>
        <taxon>Batillariidae</taxon>
        <taxon>Batillaria</taxon>
    </lineage>
</organism>
<evidence type="ECO:0000313" key="1">
    <source>
        <dbReference type="EMBL" id="KAK7493292.1"/>
    </source>
</evidence>
<comment type="caution">
    <text evidence="1">The sequence shown here is derived from an EMBL/GenBank/DDBJ whole genome shotgun (WGS) entry which is preliminary data.</text>
</comment>
<keyword evidence="2" id="KW-1185">Reference proteome</keyword>
<proteinExistence type="predicted"/>
<protein>
    <submittedName>
        <fullName evidence="1">Uncharacterized protein</fullName>
    </submittedName>
</protein>
<reference evidence="1 2" key="1">
    <citation type="journal article" date="2023" name="Sci. Data">
        <title>Genome assembly of the Korean intertidal mud-creeper Batillaria attramentaria.</title>
        <authorList>
            <person name="Patra A.K."/>
            <person name="Ho P.T."/>
            <person name="Jun S."/>
            <person name="Lee S.J."/>
            <person name="Kim Y."/>
            <person name="Won Y.J."/>
        </authorList>
    </citation>
    <scope>NUCLEOTIDE SEQUENCE [LARGE SCALE GENOMIC DNA]</scope>
    <source>
        <strain evidence="1">Wonlab-2016</strain>
    </source>
</reference>
<dbReference type="AlphaFoldDB" id="A0ABD0L1L3"/>
<evidence type="ECO:0000313" key="2">
    <source>
        <dbReference type="Proteomes" id="UP001519460"/>
    </source>
</evidence>